<gene>
    <name evidence="2" type="ORF">IRI77_01375</name>
</gene>
<dbReference type="Proteomes" id="UP000593892">
    <property type="component" value="Chromosome"/>
</dbReference>
<proteinExistence type="predicted"/>
<reference evidence="2 3" key="1">
    <citation type="submission" date="2020-10" db="EMBL/GenBank/DDBJ databases">
        <title>Complete genome sequence of Paludibaculum fermentans P105T, a facultatively anaerobic acidobacterium capable of dissimilatory Fe(III) reduction.</title>
        <authorList>
            <person name="Dedysh S.N."/>
            <person name="Beletsky A.V."/>
            <person name="Kulichevskaya I.S."/>
            <person name="Mardanov A.V."/>
            <person name="Ravin N.V."/>
        </authorList>
    </citation>
    <scope>NUCLEOTIDE SEQUENCE [LARGE SCALE GENOMIC DNA]</scope>
    <source>
        <strain evidence="2 3">P105</strain>
    </source>
</reference>
<organism evidence="2 3">
    <name type="scientific">Paludibaculum fermentans</name>
    <dbReference type="NCBI Taxonomy" id="1473598"/>
    <lineage>
        <taxon>Bacteria</taxon>
        <taxon>Pseudomonadati</taxon>
        <taxon>Acidobacteriota</taxon>
        <taxon>Terriglobia</taxon>
        <taxon>Bryobacterales</taxon>
        <taxon>Bryobacteraceae</taxon>
        <taxon>Paludibaculum</taxon>
    </lineage>
</organism>
<evidence type="ECO:0000256" key="1">
    <source>
        <dbReference type="SAM" id="MobiDB-lite"/>
    </source>
</evidence>
<dbReference type="KEGG" id="pfer:IRI77_01375"/>
<dbReference type="Pfam" id="PF14100">
    <property type="entry name" value="DUF6807"/>
    <property type="match status" value="1"/>
</dbReference>
<evidence type="ECO:0000313" key="3">
    <source>
        <dbReference type="Proteomes" id="UP000593892"/>
    </source>
</evidence>
<name>A0A7S7NRR9_PALFE</name>
<dbReference type="InterPro" id="IPR029475">
    <property type="entry name" value="DUF6807"/>
</dbReference>
<dbReference type="EMBL" id="CP063849">
    <property type="protein sequence ID" value="QOY88640.1"/>
    <property type="molecule type" value="Genomic_DNA"/>
</dbReference>
<dbReference type="RefSeq" id="WP_194450302.1">
    <property type="nucleotide sequence ID" value="NZ_CP063849.1"/>
</dbReference>
<protein>
    <submittedName>
        <fullName evidence="2">PmoA family protein</fullName>
    </submittedName>
</protein>
<keyword evidence="3" id="KW-1185">Reference proteome</keyword>
<feature type="region of interest" description="Disordered" evidence="1">
    <location>
        <begin position="20"/>
        <end position="55"/>
    </location>
</feature>
<dbReference type="AlphaFoldDB" id="A0A7S7NRR9"/>
<evidence type="ECO:0000313" key="2">
    <source>
        <dbReference type="EMBL" id="QOY88640.1"/>
    </source>
</evidence>
<accession>A0A7S7NRR9</accession>
<sequence>MSNSKTLLACILPVLLLPAQQPPSGPANPTANRAATVKERAPKRTPSTPSVSFTRPAPDTIQVLINNQPFTNFLFKEADNKPYLHPLRSASGKVVSRHFPMEDVPGEDREHPHHRGIAFTHGDVNGYNFWASEQEQKDAHQGRILLDKIIRTQGGTTEGILEAAFRWVTPEGGIVLREHRVMTFYAHPSLRIIDFDIQLTAAGSPVRFGDTKEGSFSVRLGRELSEDTGGTMISSTGAKSEKNVWGHQANWVDDFGTVEGEQLGVAIFDHPGNPRHPTYWHSRAYGLMAVNIFGLHDFLNDKTKDGSLTLKPAETLRFRYRVVVHPGDTTAANIAKLYDEYCRKAGDNQ</sequence>